<gene>
    <name evidence="3" type="ORF">Pla52o_22600</name>
</gene>
<dbReference type="EMBL" id="SJPT01000003">
    <property type="protein sequence ID" value="TWU24333.1"/>
    <property type="molecule type" value="Genomic_DNA"/>
</dbReference>
<dbReference type="PANTHER" id="PTHR11927">
    <property type="entry name" value="GALACTOSIDE 2-L-FUCOSYLTRANSFERASE"/>
    <property type="match status" value="1"/>
</dbReference>
<dbReference type="GO" id="GO:0016020">
    <property type="term" value="C:membrane"/>
    <property type="evidence" value="ECO:0007669"/>
    <property type="project" value="InterPro"/>
</dbReference>
<dbReference type="RefSeq" id="WP_146594529.1">
    <property type="nucleotide sequence ID" value="NZ_SJPT01000003.1"/>
</dbReference>
<sequence>MIVIARRYGQLGNRLWLYAHMIGAAAEYGVSVANPCFHEYADLFPSTRADLWCRYPEVSPPEMELERRPVPSRWQRKLLAKGIYLVGKTLHRLPLRNYPAHVIRLPDNESYDLQSDAFRELATSKRPVLVMGWEFRCDSLFEKHAAEIRRHFRLAPEHSEPVQQCIDEARQRSDIVVGIHIRHGDYATYMNGRYFYEVSDYAAKMRQIQAQFSPRRVTFLVCSNANLNHDDFAGLDIQFGPGHLAQDMYALAETDLIIGPPSTFSMWASFYGNTPLWTMADRNETIDVHSLTPELFLESSVNQTTKLAS</sequence>
<dbReference type="GO" id="GO:0005975">
    <property type="term" value="P:carbohydrate metabolic process"/>
    <property type="evidence" value="ECO:0007669"/>
    <property type="project" value="InterPro"/>
</dbReference>
<dbReference type="InterPro" id="IPR002516">
    <property type="entry name" value="Glyco_trans_11"/>
</dbReference>
<keyword evidence="1" id="KW-0328">Glycosyltransferase</keyword>
<dbReference type="Proteomes" id="UP000316304">
    <property type="component" value="Unassembled WGS sequence"/>
</dbReference>
<organism evidence="3 4">
    <name type="scientific">Novipirellula galeiformis</name>
    <dbReference type="NCBI Taxonomy" id="2528004"/>
    <lineage>
        <taxon>Bacteria</taxon>
        <taxon>Pseudomonadati</taxon>
        <taxon>Planctomycetota</taxon>
        <taxon>Planctomycetia</taxon>
        <taxon>Pirellulales</taxon>
        <taxon>Pirellulaceae</taxon>
        <taxon>Novipirellula</taxon>
    </lineage>
</organism>
<dbReference type="Gene3D" id="3.40.50.11350">
    <property type="match status" value="1"/>
</dbReference>
<evidence type="ECO:0000256" key="2">
    <source>
        <dbReference type="ARBA" id="ARBA00022679"/>
    </source>
</evidence>
<evidence type="ECO:0000313" key="3">
    <source>
        <dbReference type="EMBL" id="TWU24333.1"/>
    </source>
</evidence>
<dbReference type="OrthoDB" id="257809at2"/>
<evidence type="ECO:0000313" key="4">
    <source>
        <dbReference type="Proteomes" id="UP000316304"/>
    </source>
</evidence>
<dbReference type="AlphaFoldDB" id="A0A5C6CHF7"/>
<proteinExistence type="predicted"/>
<protein>
    <submittedName>
        <fullName evidence="3">Glycosyl transferase family 11</fullName>
    </submittedName>
</protein>
<dbReference type="Pfam" id="PF01531">
    <property type="entry name" value="Glyco_transf_11"/>
    <property type="match status" value="1"/>
</dbReference>
<reference evidence="3 4" key="1">
    <citation type="submission" date="2019-02" db="EMBL/GenBank/DDBJ databases">
        <title>Deep-cultivation of Planctomycetes and their phenomic and genomic characterization uncovers novel biology.</title>
        <authorList>
            <person name="Wiegand S."/>
            <person name="Jogler M."/>
            <person name="Boedeker C."/>
            <person name="Pinto D."/>
            <person name="Vollmers J."/>
            <person name="Rivas-Marin E."/>
            <person name="Kohn T."/>
            <person name="Peeters S.H."/>
            <person name="Heuer A."/>
            <person name="Rast P."/>
            <person name="Oberbeckmann S."/>
            <person name="Bunk B."/>
            <person name="Jeske O."/>
            <person name="Meyerdierks A."/>
            <person name="Storesund J.E."/>
            <person name="Kallscheuer N."/>
            <person name="Luecker S."/>
            <person name="Lage O.M."/>
            <person name="Pohl T."/>
            <person name="Merkel B.J."/>
            <person name="Hornburger P."/>
            <person name="Mueller R.-W."/>
            <person name="Bruemmer F."/>
            <person name="Labrenz M."/>
            <person name="Spormann A.M."/>
            <person name="Op Den Camp H."/>
            <person name="Overmann J."/>
            <person name="Amann R."/>
            <person name="Jetten M.S.M."/>
            <person name="Mascher T."/>
            <person name="Medema M.H."/>
            <person name="Devos D.P."/>
            <person name="Kaster A.-K."/>
            <person name="Ovreas L."/>
            <person name="Rohde M."/>
            <person name="Galperin M.Y."/>
            <person name="Jogler C."/>
        </authorList>
    </citation>
    <scope>NUCLEOTIDE SEQUENCE [LARGE SCALE GENOMIC DNA]</scope>
    <source>
        <strain evidence="3 4">Pla52o</strain>
    </source>
</reference>
<keyword evidence="2 3" id="KW-0808">Transferase</keyword>
<accession>A0A5C6CHF7</accession>
<keyword evidence="4" id="KW-1185">Reference proteome</keyword>
<name>A0A5C6CHF7_9BACT</name>
<dbReference type="PANTHER" id="PTHR11927:SF9">
    <property type="entry name" value="L-FUCOSYLTRANSFERASE"/>
    <property type="match status" value="1"/>
</dbReference>
<evidence type="ECO:0000256" key="1">
    <source>
        <dbReference type="ARBA" id="ARBA00022676"/>
    </source>
</evidence>
<comment type="caution">
    <text evidence="3">The sequence shown here is derived from an EMBL/GenBank/DDBJ whole genome shotgun (WGS) entry which is preliminary data.</text>
</comment>
<dbReference type="GO" id="GO:0008107">
    <property type="term" value="F:galactoside 2-alpha-L-fucosyltransferase activity"/>
    <property type="evidence" value="ECO:0007669"/>
    <property type="project" value="InterPro"/>
</dbReference>